<dbReference type="SUPFAM" id="SSF57603">
    <property type="entry name" value="FnI-like domain"/>
    <property type="match status" value="2"/>
</dbReference>
<dbReference type="AlphaFoldDB" id="A0ABD1ELP3"/>
<feature type="compositionally biased region" description="Low complexity" evidence="1">
    <location>
        <begin position="192"/>
        <end position="215"/>
    </location>
</feature>
<evidence type="ECO:0000256" key="1">
    <source>
        <dbReference type="SAM" id="MobiDB-lite"/>
    </source>
</evidence>
<feature type="region of interest" description="Disordered" evidence="1">
    <location>
        <begin position="173"/>
        <end position="215"/>
    </location>
</feature>
<sequence length="284" mass="31171">MSVVLGYSVKIGVFSAKKILKQPVSKFGENQCGTPKGEFSQKKIIIPMTILNNDISESLEDEESSPLLDDDITTRGLARLSSAATCLVAGIEYTHGQQIYRADPCEFCLCLDGEMFCWWQDCPPAMEGPCKNQGPFSPCNSVQVAPTIKTKIEYPQPSSQTLAYVQSTTGKSSSFTTQLPNEYSTGVHNEEGSSTYSTEEYSTSDNLQSSTEYESSTTEENKTYCIVMGQEYRVGENLPHSTGNCLECICGQGGKITCSPHQCVPAGDEINDYRQPDARQDVFE</sequence>
<reference evidence="2 3" key="1">
    <citation type="submission" date="2024-05" db="EMBL/GenBank/DDBJ databases">
        <title>Genetic variation in Jamaican populations of the coffee berry borer (Hypothenemus hampei).</title>
        <authorList>
            <person name="Errbii M."/>
            <person name="Myrie A."/>
        </authorList>
    </citation>
    <scope>NUCLEOTIDE SEQUENCE [LARGE SCALE GENOMIC DNA]</scope>
    <source>
        <strain evidence="2">JA-Hopewell-2020-01-JO</strain>
        <tissue evidence="2">Whole body</tissue>
    </source>
</reference>
<keyword evidence="3" id="KW-1185">Reference proteome</keyword>
<feature type="compositionally biased region" description="Polar residues" evidence="1">
    <location>
        <begin position="173"/>
        <end position="187"/>
    </location>
</feature>
<proteinExistence type="predicted"/>
<evidence type="ECO:0008006" key="4">
    <source>
        <dbReference type="Google" id="ProtNLM"/>
    </source>
</evidence>
<gene>
    <name evidence="2" type="ORF">ABEB36_009829</name>
</gene>
<dbReference type="Proteomes" id="UP001566132">
    <property type="component" value="Unassembled WGS sequence"/>
</dbReference>
<dbReference type="Gene3D" id="2.10.70.10">
    <property type="entry name" value="Complement Module, domain 1"/>
    <property type="match status" value="1"/>
</dbReference>
<name>A0ABD1ELP3_HYPHA</name>
<accession>A0ABD1ELP3</accession>
<dbReference type="EMBL" id="JBDJPC010000007">
    <property type="protein sequence ID" value="KAL1494192.1"/>
    <property type="molecule type" value="Genomic_DNA"/>
</dbReference>
<evidence type="ECO:0000313" key="2">
    <source>
        <dbReference type="EMBL" id="KAL1494192.1"/>
    </source>
</evidence>
<organism evidence="2 3">
    <name type="scientific">Hypothenemus hampei</name>
    <name type="common">Coffee berry borer</name>
    <dbReference type="NCBI Taxonomy" id="57062"/>
    <lineage>
        <taxon>Eukaryota</taxon>
        <taxon>Metazoa</taxon>
        <taxon>Ecdysozoa</taxon>
        <taxon>Arthropoda</taxon>
        <taxon>Hexapoda</taxon>
        <taxon>Insecta</taxon>
        <taxon>Pterygota</taxon>
        <taxon>Neoptera</taxon>
        <taxon>Endopterygota</taxon>
        <taxon>Coleoptera</taxon>
        <taxon>Polyphaga</taxon>
        <taxon>Cucujiformia</taxon>
        <taxon>Curculionidae</taxon>
        <taxon>Scolytinae</taxon>
        <taxon>Hypothenemus</taxon>
    </lineage>
</organism>
<evidence type="ECO:0000313" key="3">
    <source>
        <dbReference type="Proteomes" id="UP001566132"/>
    </source>
</evidence>
<protein>
    <recommendedName>
        <fullName evidence="4">VWFC domain-containing protein</fullName>
    </recommendedName>
</protein>
<comment type="caution">
    <text evidence="2">The sequence shown here is derived from an EMBL/GenBank/DDBJ whole genome shotgun (WGS) entry which is preliminary data.</text>
</comment>